<dbReference type="AlphaFoldDB" id="A0A4Y9P4N6"/>
<protein>
    <submittedName>
        <fullName evidence="1">Uncharacterized protein</fullName>
    </submittedName>
</protein>
<dbReference type="RefSeq" id="WP_135164450.1">
    <property type="nucleotide sequence ID" value="NZ_SPQS01000008.1"/>
</dbReference>
<evidence type="ECO:0000313" key="2">
    <source>
        <dbReference type="Proteomes" id="UP000297700"/>
    </source>
</evidence>
<name>A0A4Y9P4N6_9BRAD</name>
<accession>A0A4Y9P4N6</accession>
<proteinExistence type="predicted"/>
<dbReference type="Proteomes" id="UP000297700">
    <property type="component" value="Unassembled WGS sequence"/>
</dbReference>
<gene>
    <name evidence="1" type="ORF">E4K64_16535</name>
</gene>
<sequence>MANAQQPAWIEAHRAGCLKWRGAPPGMPAELADEFMTNLKAGSTIRKLTSGMKEFGPSLVSYSRFKKHCELHPEWAAEAWRISKINGDFGKGHNRIKTHCKFGHPFATYQRLNFDKGSVIRKCNMCHFLRYKEGGRVKPEIMVKVKAELERGATISSLTASGKPTRLLAHHAFKRARRENPEIDILAAKVIEGSRSRALRTRWTRVHNEIRREQNNDYYMIRALLPVSFPDKDDVVGAIFEDLLTGALKRENVRARVKSYVAAHNKLFPTKYAKFGESPLLSLDEAIFEDGTSTRGDNVSRGLWD</sequence>
<comment type="caution">
    <text evidence="1">The sequence shown here is derived from an EMBL/GenBank/DDBJ whole genome shotgun (WGS) entry which is preliminary data.</text>
</comment>
<reference evidence="1 2" key="1">
    <citation type="submission" date="2019-03" db="EMBL/GenBank/DDBJ databases">
        <title>Bradyrhizobium strains diversity.</title>
        <authorList>
            <person name="Urquiaga M.C.O."/>
            <person name="Hungria M."/>
            <person name="Delamuta J.R.M."/>
            <person name="Klepa M.S."/>
        </authorList>
    </citation>
    <scope>NUCLEOTIDE SEQUENCE [LARGE SCALE GENOMIC DNA]</scope>
    <source>
        <strain evidence="1 2">CNPSo 3426</strain>
    </source>
</reference>
<evidence type="ECO:0000313" key="1">
    <source>
        <dbReference type="EMBL" id="TFV75309.1"/>
    </source>
</evidence>
<organism evidence="1 2">
    <name type="scientific">Bradyrhizobium frederickii</name>
    <dbReference type="NCBI Taxonomy" id="2560054"/>
    <lineage>
        <taxon>Bacteria</taxon>
        <taxon>Pseudomonadati</taxon>
        <taxon>Pseudomonadota</taxon>
        <taxon>Alphaproteobacteria</taxon>
        <taxon>Hyphomicrobiales</taxon>
        <taxon>Nitrobacteraceae</taxon>
        <taxon>Bradyrhizobium</taxon>
    </lineage>
</organism>
<dbReference type="EMBL" id="SPQS01000008">
    <property type="protein sequence ID" value="TFV75309.1"/>
    <property type="molecule type" value="Genomic_DNA"/>
</dbReference>